<evidence type="ECO:0000256" key="3">
    <source>
        <dbReference type="SAM" id="MobiDB-lite"/>
    </source>
</evidence>
<dbReference type="GO" id="GO:0071108">
    <property type="term" value="P:protein K48-linked deubiquitination"/>
    <property type="evidence" value="ECO:0007669"/>
    <property type="project" value="TreeGrafter"/>
</dbReference>
<gene>
    <name evidence="5" type="ORF">EDS130_LOCUS13344</name>
</gene>
<reference evidence="5" key="1">
    <citation type="submission" date="2021-02" db="EMBL/GenBank/DDBJ databases">
        <authorList>
            <person name="Nowell W R."/>
        </authorList>
    </citation>
    <scope>NUCLEOTIDE SEQUENCE</scope>
</reference>
<keyword evidence="2" id="KW-0788">Thiol protease</keyword>
<proteinExistence type="inferred from homology"/>
<dbReference type="Proteomes" id="UP000663852">
    <property type="component" value="Unassembled WGS sequence"/>
</dbReference>
<dbReference type="GO" id="GO:0005829">
    <property type="term" value="C:cytosol"/>
    <property type="evidence" value="ECO:0007669"/>
    <property type="project" value="TreeGrafter"/>
</dbReference>
<dbReference type="Pfam" id="PF04424">
    <property type="entry name" value="MINDY_DUB"/>
    <property type="match status" value="1"/>
</dbReference>
<dbReference type="GO" id="GO:0004843">
    <property type="term" value="F:cysteine-type deubiquitinase activity"/>
    <property type="evidence" value="ECO:0007669"/>
    <property type="project" value="UniProtKB-UniRule"/>
</dbReference>
<evidence type="ECO:0000259" key="4">
    <source>
        <dbReference type="Pfam" id="PF04424"/>
    </source>
</evidence>
<organism evidence="5 6">
    <name type="scientific">Adineta ricciae</name>
    <name type="common">Rotifer</name>
    <dbReference type="NCBI Taxonomy" id="249248"/>
    <lineage>
        <taxon>Eukaryota</taxon>
        <taxon>Metazoa</taxon>
        <taxon>Spiralia</taxon>
        <taxon>Gnathifera</taxon>
        <taxon>Rotifera</taxon>
        <taxon>Eurotatoria</taxon>
        <taxon>Bdelloidea</taxon>
        <taxon>Adinetida</taxon>
        <taxon>Adinetidae</taxon>
        <taxon>Adineta</taxon>
    </lineage>
</organism>
<dbReference type="PANTHER" id="PTHR18063">
    <property type="entry name" value="NF-E2 INDUCIBLE PROTEIN"/>
    <property type="match status" value="1"/>
</dbReference>
<dbReference type="OrthoDB" id="10261212at2759"/>
<dbReference type="GO" id="GO:0140934">
    <property type="term" value="F:histone deubiquitinase activity"/>
    <property type="evidence" value="ECO:0007669"/>
    <property type="project" value="UniProtKB-UniRule"/>
</dbReference>
<feature type="compositionally biased region" description="Basic residues" evidence="3">
    <location>
        <begin position="340"/>
        <end position="349"/>
    </location>
</feature>
<keyword evidence="2" id="KW-0833">Ubl conjugation pathway</keyword>
<dbReference type="InterPro" id="IPR007518">
    <property type="entry name" value="MINDY"/>
</dbReference>
<name>A0A814ETM1_ADIRI</name>
<comment type="similarity">
    <text evidence="1 2">Belongs to the MINDY deubiquitinase family. FAM63 subfamily.</text>
</comment>
<dbReference type="EC" id="3.4.19.12" evidence="2"/>
<dbReference type="InterPro" id="IPR033979">
    <property type="entry name" value="MINDY_domain"/>
</dbReference>
<sequence length="363" mass="42134">MSEAPLPSRRHQRSNSYDRAVSGMQSGSTMQNSATASARTEQDNIYLIKWIDFNHERLPILLQNVNGPCPLLAIVNILLLRKRILLHPTATTIGTERVVALLAGYLLQIDSTKLPNREQANYEQNIEDTLAVLPQFLTGLDINLKFNGVDQFEYTRECIIFDLLGIQLYHGWIIDPQNKQLQALRFSSYNQLVEKMLRQKHSDNENLSRESLLIEQFLEEDRSQLTCYGILKLNETMQDNQLAVLFRNNHFNVIWKNQQRLLLLVSDQGYLNHPSIVFETLTDTDNNSAFTDGYGRAWQRSTPTNTSRDRELAIAIHNDERQRYYQEQQRQGYYRESNVRKSKKKHRQRSLNGNDYGGDCILL</sequence>
<protein>
    <recommendedName>
        <fullName evidence="2">Ubiquitin carboxyl-terminal hydrolase</fullName>
        <ecNumber evidence="2">3.4.19.12</ecNumber>
    </recommendedName>
</protein>
<keyword evidence="2" id="KW-0645">Protease</keyword>
<dbReference type="GO" id="GO:1990380">
    <property type="term" value="F:K48-linked deubiquitinase activity"/>
    <property type="evidence" value="ECO:0007669"/>
    <property type="project" value="UniProtKB-UniRule"/>
</dbReference>
<dbReference type="GO" id="GO:0036435">
    <property type="term" value="F:K48-linked polyubiquitin modification-dependent protein binding"/>
    <property type="evidence" value="ECO:0007669"/>
    <property type="project" value="UniProtKB-UniRule"/>
</dbReference>
<evidence type="ECO:0000256" key="1">
    <source>
        <dbReference type="ARBA" id="ARBA00006616"/>
    </source>
</evidence>
<dbReference type="AlphaFoldDB" id="A0A814ETM1"/>
<evidence type="ECO:0000313" key="6">
    <source>
        <dbReference type="Proteomes" id="UP000663852"/>
    </source>
</evidence>
<feature type="domain" description="MINDY deubiquitinase" evidence="4">
    <location>
        <begin position="45"/>
        <end position="293"/>
    </location>
</feature>
<feature type="compositionally biased region" description="Polar residues" evidence="3">
    <location>
        <begin position="23"/>
        <end position="36"/>
    </location>
</feature>
<evidence type="ECO:0000256" key="2">
    <source>
        <dbReference type="RuleBase" id="RU367139"/>
    </source>
</evidence>
<dbReference type="PANTHER" id="PTHR18063:SF6">
    <property type="entry name" value="UBIQUITIN CARBOXYL-TERMINAL HYDROLASE"/>
    <property type="match status" value="1"/>
</dbReference>
<keyword evidence="2" id="KW-0378">Hydrolase</keyword>
<comment type="caution">
    <text evidence="5">The sequence shown here is derived from an EMBL/GenBank/DDBJ whole genome shotgun (WGS) entry which is preliminary data.</text>
</comment>
<feature type="region of interest" description="Disordered" evidence="3">
    <location>
        <begin position="1"/>
        <end position="36"/>
    </location>
</feature>
<accession>A0A814ETM1</accession>
<comment type="function">
    <text evidence="2">Hydrolase that can specifically remove 'Lys-48'-linked conjugated ubiquitin from proteins. Has exodeubiquitinase activity and has a preference for long polyubiquitin chains. May play a regulatory role at the level of protein turnover.</text>
</comment>
<dbReference type="GO" id="GO:0071944">
    <property type="term" value="C:cell periphery"/>
    <property type="evidence" value="ECO:0007669"/>
    <property type="project" value="TreeGrafter"/>
</dbReference>
<feature type="region of interest" description="Disordered" evidence="3">
    <location>
        <begin position="326"/>
        <end position="352"/>
    </location>
</feature>
<comment type="catalytic activity">
    <reaction evidence="2">
        <text>Thiol-dependent hydrolysis of ester, thioester, amide, peptide and isopeptide bonds formed by the C-terminal Gly of ubiquitin (a 76-residue protein attached to proteins as an intracellular targeting signal).</text>
        <dbReference type="EC" id="3.4.19.12"/>
    </reaction>
</comment>
<feature type="compositionally biased region" description="Low complexity" evidence="3">
    <location>
        <begin position="326"/>
        <end position="336"/>
    </location>
</feature>
<evidence type="ECO:0000313" key="5">
    <source>
        <dbReference type="EMBL" id="CAF0970559.1"/>
    </source>
</evidence>
<dbReference type="GO" id="GO:0006508">
    <property type="term" value="P:proteolysis"/>
    <property type="evidence" value="ECO:0007669"/>
    <property type="project" value="UniProtKB-KW"/>
</dbReference>
<dbReference type="GO" id="GO:0016807">
    <property type="term" value="F:cysteine-type carboxypeptidase activity"/>
    <property type="evidence" value="ECO:0007669"/>
    <property type="project" value="TreeGrafter"/>
</dbReference>
<dbReference type="EMBL" id="CAJNOJ010000053">
    <property type="protein sequence ID" value="CAF0970559.1"/>
    <property type="molecule type" value="Genomic_DNA"/>
</dbReference>